<proteinExistence type="predicted"/>
<dbReference type="AlphaFoldDB" id="A0A8X6Q7B0"/>
<reference evidence="2" key="1">
    <citation type="submission" date="2020-08" db="EMBL/GenBank/DDBJ databases">
        <title>Multicomponent nature underlies the extraordinary mechanical properties of spider dragline silk.</title>
        <authorList>
            <person name="Kono N."/>
            <person name="Nakamura H."/>
            <person name="Mori M."/>
            <person name="Yoshida Y."/>
            <person name="Ohtoshi R."/>
            <person name="Malay A.D."/>
            <person name="Moran D.A.P."/>
            <person name="Tomita M."/>
            <person name="Numata K."/>
            <person name="Arakawa K."/>
        </authorList>
    </citation>
    <scope>NUCLEOTIDE SEQUENCE</scope>
</reference>
<sequence>MELYDVYSLLKSLTCFPQRSYFQTLAVLLDDGIQYYEGGGRYEGGWRKDKRNGGGRMDYKDGSTYIGFWLDDGRSGIGKMWYADGSTYEGYWQNDKRHGYGILIT</sequence>
<dbReference type="OrthoDB" id="48314at2759"/>
<protein>
    <submittedName>
        <fullName evidence="2">Uncharacterized protein</fullName>
    </submittedName>
</protein>
<evidence type="ECO:0000256" key="1">
    <source>
        <dbReference type="ARBA" id="ARBA00022737"/>
    </source>
</evidence>
<name>A0A8X6Q7B0_NEPPI</name>
<dbReference type="PANTHER" id="PTHR43215">
    <property type="entry name" value="RADIAL SPOKE HEAD 1 HOMOLOG"/>
    <property type="match status" value="1"/>
</dbReference>
<keyword evidence="1" id="KW-0677">Repeat</keyword>
<dbReference type="GO" id="GO:0005829">
    <property type="term" value="C:cytosol"/>
    <property type="evidence" value="ECO:0007669"/>
    <property type="project" value="TreeGrafter"/>
</dbReference>
<dbReference type="Proteomes" id="UP000887013">
    <property type="component" value="Unassembled WGS sequence"/>
</dbReference>
<organism evidence="2 3">
    <name type="scientific">Nephila pilipes</name>
    <name type="common">Giant wood spider</name>
    <name type="synonym">Nephila maculata</name>
    <dbReference type="NCBI Taxonomy" id="299642"/>
    <lineage>
        <taxon>Eukaryota</taxon>
        <taxon>Metazoa</taxon>
        <taxon>Ecdysozoa</taxon>
        <taxon>Arthropoda</taxon>
        <taxon>Chelicerata</taxon>
        <taxon>Arachnida</taxon>
        <taxon>Araneae</taxon>
        <taxon>Araneomorphae</taxon>
        <taxon>Entelegynae</taxon>
        <taxon>Araneoidea</taxon>
        <taxon>Nephilidae</taxon>
        <taxon>Nephila</taxon>
    </lineage>
</organism>
<keyword evidence="3" id="KW-1185">Reference proteome</keyword>
<accession>A0A8X6Q7B0</accession>
<dbReference type="SMART" id="SM00698">
    <property type="entry name" value="MORN"/>
    <property type="match status" value="3"/>
</dbReference>
<dbReference type="InterPro" id="IPR003409">
    <property type="entry name" value="MORN"/>
</dbReference>
<dbReference type="Pfam" id="PF02493">
    <property type="entry name" value="MORN"/>
    <property type="match status" value="3"/>
</dbReference>
<evidence type="ECO:0000313" key="2">
    <source>
        <dbReference type="EMBL" id="GFU10484.1"/>
    </source>
</evidence>
<comment type="caution">
    <text evidence="2">The sequence shown here is derived from an EMBL/GenBank/DDBJ whole genome shotgun (WGS) entry which is preliminary data.</text>
</comment>
<feature type="non-terminal residue" evidence="2">
    <location>
        <position position="1"/>
    </location>
</feature>
<gene>
    <name evidence="2" type="ORF">NPIL_287891</name>
</gene>
<dbReference type="Gene3D" id="2.20.110.10">
    <property type="entry name" value="Histone H3 K4-specific methyltransferase SET7/9 N-terminal domain"/>
    <property type="match status" value="2"/>
</dbReference>
<dbReference type="SUPFAM" id="SSF82185">
    <property type="entry name" value="Histone H3 K4-specific methyltransferase SET7/9 N-terminal domain"/>
    <property type="match status" value="1"/>
</dbReference>
<dbReference type="PANTHER" id="PTHR43215:SF14">
    <property type="entry name" value="RADIAL SPOKE HEAD 1 HOMOLOG"/>
    <property type="match status" value="1"/>
</dbReference>
<dbReference type="EMBL" id="BMAW01125015">
    <property type="protein sequence ID" value="GFU10484.1"/>
    <property type="molecule type" value="Genomic_DNA"/>
</dbReference>
<evidence type="ECO:0000313" key="3">
    <source>
        <dbReference type="Proteomes" id="UP000887013"/>
    </source>
</evidence>